<feature type="binding site" evidence="10">
    <location>
        <position position="446"/>
    </location>
    <ligand>
        <name>2-[(2R,5Z)-2-carboxy-4-methylthiazol-5(2H)-ylidene]ethyl phosphate</name>
        <dbReference type="ChEBI" id="CHEBI:62899"/>
    </ligand>
</feature>
<evidence type="ECO:0000256" key="9">
    <source>
        <dbReference type="ARBA" id="ARBA00047883"/>
    </source>
</evidence>
<dbReference type="NCBIfam" id="NF002727">
    <property type="entry name" value="PRK02615.1"/>
    <property type="match status" value="1"/>
</dbReference>
<comment type="catalytic activity">
    <reaction evidence="9 10 11">
        <text>2-[(2R,5Z)-2-carboxy-4-methylthiazol-5(2H)-ylidene]ethyl phosphate + 4-amino-2-methyl-5-(diphosphooxymethyl)pyrimidine + 2 H(+) = thiamine phosphate + CO2 + diphosphate</text>
        <dbReference type="Rhea" id="RHEA:47844"/>
        <dbReference type="ChEBI" id="CHEBI:15378"/>
        <dbReference type="ChEBI" id="CHEBI:16526"/>
        <dbReference type="ChEBI" id="CHEBI:33019"/>
        <dbReference type="ChEBI" id="CHEBI:37575"/>
        <dbReference type="ChEBI" id="CHEBI:57841"/>
        <dbReference type="ChEBI" id="CHEBI:62899"/>
        <dbReference type="EC" id="2.5.1.3"/>
    </reaction>
</comment>
<dbReference type="GO" id="GO:0009229">
    <property type="term" value="P:thiamine diphosphate biosynthetic process"/>
    <property type="evidence" value="ECO:0007669"/>
    <property type="project" value="UniProtKB-UniRule"/>
</dbReference>
<feature type="binding site" evidence="10">
    <location>
        <position position="352"/>
    </location>
    <ligand>
        <name>Mg(2+)</name>
        <dbReference type="ChEBI" id="CHEBI:18420"/>
    </ligand>
</feature>
<accession>A0A6C2YL44</accession>
<dbReference type="PANTHER" id="PTHR20857:SF15">
    <property type="entry name" value="THIAMINE-PHOSPHATE SYNTHASE"/>
    <property type="match status" value="1"/>
</dbReference>
<keyword evidence="16" id="KW-1185">Reference proteome</keyword>
<reference evidence="15" key="1">
    <citation type="submission" date="2019-04" db="EMBL/GenBank/DDBJ databases">
        <authorList>
            <consortium name="Science for Life Laboratories"/>
        </authorList>
    </citation>
    <scope>NUCLEOTIDE SEQUENCE</scope>
    <source>
        <strain evidence="15">MBLW1</strain>
    </source>
</reference>
<keyword evidence="3 10" id="KW-0808">Transferase</keyword>
<feature type="binding site" evidence="10">
    <location>
        <position position="351"/>
    </location>
    <ligand>
        <name>4-amino-2-methyl-5-(diphosphooxymethyl)pyrimidine</name>
        <dbReference type="ChEBI" id="CHEBI:57841"/>
    </ligand>
</feature>
<comment type="pathway">
    <text evidence="2 10 12">Cofactor biosynthesis; thiamine diphosphate biosynthesis; thiamine phosphate from 4-amino-2-methyl-5-diphosphomethylpyrimidine and 4-methyl-5-(2-phosphoethyl)-thiazole: step 1/1.</text>
</comment>
<comment type="catalytic activity">
    <reaction evidence="7 10 11">
        <text>4-methyl-5-(2-phosphooxyethyl)-thiazole + 4-amino-2-methyl-5-(diphosphooxymethyl)pyrimidine + H(+) = thiamine phosphate + diphosphate</text>
        <dbReference type="Rhea" id="RHEA:22328"/>
        <dbReference type="ChEBI" id="CHEBI:15378"/>
        <dbReference type="ChEBI" id="CHEBI:33019"/>
        <dbReference type="ChEBI" id="CHEBI:37575"/>
        <dbReference type="ChEBI" id="CHEBI:57841"/>
        <dbReference type="ChEBI" id="CHEBI:58296"/>
        <dbReference type="EC" id="2.5.1.3"/>
    </reaction>
</comment>
<comment type="similarity">
    <text evidence="10 11">Belongs to the thiamine-phosphate synthase family.</text>
</comment>
<proteinExistence type="inferred from homology"/>
<evidence type="ECO:0000256" key="2">
    <source>
        <dbReference type="ARBA" id="ARBA00005165"/>
    </source>
</evidence>
<feature type="domain" description="ThiD2" evidence="14">
    <location>
        <begin position="151"/>
        <end position="273"/>
    </location>
</feature>
<dbReference type="GO" id="GO:0009228">
    <property type="term" value="P:thiamine biosynthetic process"/>
    <property type="evidence" value="ECO:0007669"/>
    <property type="project" value="UniProtKB-KW"/>
</dbReference>
<dbReference type="EMBL" id="LR593887">
    <property type="protein sequence ID" value="VTS00986.1"/>
    <property type="molecule type" value="Genomic_DNA"/>
</dbReference>
<dbReference type="CDD" id="cd00564">
    <property type="entry name" value="TMP_TenI"/>
    <property type="match status" value="1"/>
</dbReference>
<keyword evidence="6 10" id="KW-0784">Thiamine biosynthesis</keyword>
<name>A0A6C2YL44_9BACT</name>
<dbReference type="HAMAP" id="MF_00097">
    <property type="entry name" value="TMP_synthase"/>
    <property type="match status" value="1"/>
</dbReference>
<evidence type="ECO:0000256" key="5">
    <source>
        <dbReference type="ARBA" id="ARBA00022842"/>
    </source>
</evidence>
<feature type="binding site" evidence="10">
    <location>
        <begin position="319"/>
        <end position="323"/>
    </location>
    <ligand>
        <name>4-amino-2-methyl-5-(diphosphooxymethyl)pyrimidine</name>
        <dbReference type="ChEBI" id="CHEBI:57841"/>
    </ligand>
</feature>
<evidence type="ECO:0000313" key="15">
    <source>
        <dbReference type="EMBL" id="VIP02300.1"/>
    </source>
</evidence>
<sequence>MDSRFSPAIERLLARFDAWEAEQSLTAERILAALVEDEESLPATRLVQAGLSLLRLRDWLTAPKVGISLSRGELLHTATQLCRESGQDQLTSDVLLLAVVELAPALCGQLVRLGFRPEQLRTAVVPENPLRPESLTPLQLSEPTELIATARVLDVGANRANESLRILDDYCRFVLEDRYLTESIKTVRHDLVATLNKLPDSLLLESRETIRDVGTRISTTGEFQRTEIREVARVNFKRLQEAFRSLEEFSKLLSVDVAAEIEALRYRVYTLEQAIVRGSDLRTRLRDLQLYVLLTGEQCVASLDWTIAEAAAGGAQIVQLREKNLPDRELFDRARRCADACRNAGILFIMNDRPDIARLVDADGVHLGQDDLTVQAARQILGPDKLIGVSTHNLTQLRQAILDGASYVGIGPAFATATKPHEPVAGLEFLRQAVTESTLPMFAIGGINLGTIQAVCDVGVTRVAVSSVIAQAEEPKLVAMALREALA</sequence>
<feature type="binding site" evidence="10">
    <location>
        <position position="371"/>
    </location>
    <ligand>
        <name>Mg(2+)</name>
        <dbReference type="ChEBI" id="CHEBI:18420"/>
    </ligand>
</feature>
<dbReference type="InterPro" id="IPR041397">
    <property type="entry name" value="ThiD2"/>
</dbReference>
<evidence type="ECO:0000313" key="16">
    <source>
        <dbReference type="Proteomes" id="UP000464378"/>
    </source>
</evidence>
<dbReference type="Pfam" id="PF02581">
    <property type="entry name" value="TMP-TENI"/>
    <property type="match status" value="1"/>
</dbReference>
<feature type="binding site" evidence="10">
    <location>
        <begin position="416"/>
        <end position="418"/>
    </location>
    <ligand>
        <name>2-[(2R,5Z)-2-carboxy-4-methylthiazol-5(2H)-ylidene]ethyl phosphate</name>
        <dbReference type="ChEBI" id="CHEBI:62899"/>
    </ligand>
</feature>
<dbReference type="UniPathway" id="UPA00060">
    <property type="reaction ID" value="UER00141"/>
</dbReference>
<feature type="domain" description="Thiamine phosphate synthase/TenI" evidence="13">
    <location>
        <begin position="291"/>
        <end position="469"/>
    </location>
</feature>
<feature type="binding site" evidence="10">
    <location>
        <position position="419"/>
    </location>
    <ligand>
        <name>4-amino-2-methyl-5-(diphosphooxymethyl)pyrimidine</name>
        <dbReference type="ChEBI" id="CHEBI:57841"/>
    </ligand>
</feature>
<evidence type="ECO:0000256" key="7">
    <source>
        <dbReference type="ARBA" id="ARBA00047334"/>
    </source>
</evidence>
<dbReference type="NCBIfam" id="TIGR00693">
    <property type="entry name" value="thiE"/>
    <property type="match status" value="1"/>
</dbReference>
<evidence type="ECO:0000259" key="13">
    <source>
        <dbReference type="Pfam" id="PF02581"/>
    </source>
</evidence>
<dbReference type="GO" id="GO:0004789">
    <property type="term" value="F:thiamine-phosphate diphosphorylase activity"/>
    <property type="evidence" value="ECO:0007669"/>
    <property type="project" value="UniProtKB-UniRule"/>
</dbReference>
<dbReference type="RefSeq" id="WP_162657488.1">
    <property type="nucleotide sequence ID" value="NZ_LR593887.1"/>
</dbReference>
<dbReference type="InterPro" id="IPR022998">
    <property type="entry name" value="ThiamineP_synth_TenI"/>
</dbReference>
<comment type="catalytic activity">
    <reaction evidence="8 10 11">
        <text>2-(2-carboxy-4-methylthiazol-5-yl)ethyl phosphate + 4-amino-2-methyl-5-(diphosphooxymethyl)pyrimidine + 2 H(+) = thiamine phosphate + CO2 + diphosphate</text>
        <dbReference type="Rhea" id="RHEA:47848"/>
        <dbReference type="ChEBI" id="CHEBI:15378"/>
        <dbReference type="ChEBI" id="CHEBI:16526"/>
        <dbReference type="ChEBI" id="CHEBI:33019"/>
        <dbReference type="ChEBI" id="CHEBI:37575"/>
        <dbReference type="ChEBI" id="CHEBI:57841"/>
        <dbReference type="ChEBI" id="CHEBI:62890"/>
        <dbReference type="EC" id="2.5.1.3"/>
    </reaction>
</comment>
<dbReference type="Gene3D" id="3.20.20.70">
    <property type="entry name" value="Aldolase class I"/>
    <property type="match status" value="1"/>
</dbReference>
<comment type="function">
    <text evidence="1 10">Condenses 4-methyl-5-(beta-hydroxyethyl)thiazole monophosphate (THZ-P) and 2-methyl-4-amino-5-hydroxymethyl pyrimidine pyrophosphate (HMP-PP) to form thiamine monophosphate (TMP).</text>
</comment>
<dbReference type="FunFam" id="3.20.20.70:FF:000096">
    <property type="entry name" value="Thiamine-phosphate synthase"/>
    <property type="match status" value="1"/>
</dbReference>
<dbReference type="SUPFAM" id="SSF81923">
    <property type="entry name" value="Double Clp-N motif"/>
    <property type="match status" value="1"/>
</dbReference>
<comment type="caution">
    <text evidence="10">Lacks conserved residue(s) required for the propagation of feature annotation.</text>
</comment>
<dbReference type="SUPFAM" id="SSF51391">
    <property type="entry name" value="Thiamin phosphate synthase"/>
    <property type="match status" value="1"/>
</dbReference>
<evidence type="ECO:0000259" key="14">
    <source>
        <dbReference type="Pfam" id="PF17792"/>
    </source>
</evidence>
<comment type="cofactor">
    <cofactor evidence="10">
        <name>Mg(2+)</name>
        <dbReference type="ChEBI" id="CHEBI:18420"/>
    </cofactor>
    <text evidence="10">Binds 1 Mg(2+) ion per subunit.</text>
</comment>
<dbReference type="PANTHER" id="PTHR20857">
    <property type="entry name" value="THIAMINE-PHOSPHATE PYROPHOSPHORYLASE"/>
    <property type="match status" value="1"/>
</dbReference>
<dbReference type="InterPro" id="IPR036206">
    <property type="entry name" value="ThiamineP_synth_sf"/>
</dbReference>
<dbReference type="InterPro" id="IPR013785">
    <property type="entry name" value="Aldolase_TIM"/>
</dbReference>
<evidence type="ECO:0000256" key="4">
    <source>
        <dbReference type="ARBA" id="ARBA00022723"/>
    </source>
</evidence>
<feature type="binding site" evidence="10">
    <location>
        <position position="390"/>
    </location>
    <ligand>
        <name>4-amino-2-methyl-5-(diphosphooxymethyl)pyrimidine</name>
        <dbReference type="ChEBI" id="CHEBI:57841"/>
    </ligand>
</feature>
<dbReference type="KEGG" id="tim:GMBLW1_16600"/>
<evidence type="ECO:0000256" key="10">
    <source>
        <dbReference type="HAMAP-Rule" id="MF_00097"/>
    </source>
</evidence>
<dbReference type="InterPro" id="IPR034291">
    <property type="entry name" value="TMP_synthase"/>
</dbReference>
<dbReference type="EC" id="2.5.1.3" evidence="10"/>
<dbReference type="Pfam" id="PF17792">
    <property type="entry name" value="ThiD2"/>
    <property type="match status" value="1"/>
</dbReference>
<keyword evidence="5 10" id="KW-0460">Magnesium</keyword>
<evidence type="ECO:0000256" key="3">
    <source>
        <dbReference type="ARBA" id="ARBA00022679"/>
    </source>
</evidence>
<dbReference type="GO" id="GO:0000287">
    <property type="term" value="F:magnesium ion binding"/>
    <property type="evidence" value="ECO:0007669"/>
    <property type="project" value="UniProtKB-UniRule"/>
</dbReference>
<evidence type="ECO:0000256" key="8">
    <source>
        <dbReference type="ARBA" id="ARBA00047851"/>
    </source>
</evidence>
<keyword evidence="4 10" id="KW-0479">Metal-binding</keyword>
<protein>
    <recommendedName>
        <fullName evidence="10">Thiamine-phosphate synthase</fullName>
        <shortName evidence="10">TP synthase</shortName>
        <shortName evidence="10">TPS</shortName>
        <ecNumber evidence="10">2.5.1.3</ecNumber>
    </recommendedName>
    <alternativeName>
        <fullName evidence="10">Thiamine-phosphate pyrophosphorylase</fullName>
        <shortName evidence="10">TMP pyrophosphorylase</shortName>
        <shortName evidence="10">TMP-PPase</shortName>
    </alternativeName>
</protein>
<evidence type="ECO:0000256" key="6">
    <source>
        <dbReference type="ARBA" id="ARBA00022977"/>
    </source>
</evidence>
<evidence type="ECO:0000256" key="12">
    <source>
        <dbReference type="RuleBase" id="RU004253"/>
    </source>
</evidence>
<dbReference type="AlphaFoldDB" id="A0A6C2YL44"/>
<evidence type="ECO:0000256" key="11">
    <source>
        <dbReference type="RuleBase" id="RU003826"/>
    </source>
</evidence>
<organism evidence="15">
    <name type="scientific">Tuwongella immobilis</name>
    <dbReference type="NCBI Taxonomy" id="692036"/>
    <lineage>
        <taxon>Bacteria</taxon>
        <taxon>Pseudomonadati</taxon>
        <taxon>Planctomycetota</taxon>
        <taxon>Planctomycetia</taxon>
        <taxon>Gemmatales</taxon>
        <taxon>Gemmataceae</taxon>
        <taxon>Tuwongella</taxon>
    </lineage>
</organism>
<dbReference type="GO" id="GO:0005737">
    <property type="term" value="C:cytoplasm"/>
    <property type="evidence" value="ECO:0007669"/>
    <property type="project" value="TreeGrafter"/>
</dbReference>
<dbReference type="InParanoid" id="A0A6C2YL44"/>
<dbReference type="InterPro" id="IPR036628">
    <property type="entry name" value="Clp_N_dom_sf"/>
</dbReference>
<gene>
    <name evidence="10" type="primary">thiE</name>
    <name evidence="15" type="ORF">GMBLW1_16600</name>
</gene>
<evidence type="ECO:0000256" key="1">
    <source>
        <dbReference type="ARBA" id="ARBA00003814"/>
    </source>
</evidence>
<dbReference type="EMBL" id="LR586016">
    <property type="protein sequence ID" value="VIP02300.1"/>
    <property type="molecule type" value="Genomic_DNA"/>
</dbReference>
<dbReference type="Proteomes" id="UP000464378">
    <property type="component" value="Chromosome"/>
</dbReference>